<dbReference type="AlphaFoldDB" id="A0AAU1HSG8"/>
<evidence type="ECO:0000256" key="1">
    <source>
        <dbReference type="SAM" id="MobiDB-lite"/>
    </source>
</evidence>
<accession>A0AAU1HSG8</accession>
<reference evidence="2" key="1">
    <citation type="submission" date="2022-10" db="EMBL/GenBank/DDBJ databases">
        <title>The complete genomes of actinobacterial strains from the NBC collection.</title>
        <authorList>
            <person name="Joergensen T.S."/>
            <person name="Alvarez Arevalo M."/>
            <person name="Sterndorff E.B."/>
            <person name="Faurdal D."/>
            <person name="Vuksanovic O."/>
            <person name="Mourched A.-S."/>
            <person name="Charusanti P."/>
            <person name="Shaw S."/>
            <person name="Blin K."/>
            <person name="Weber T."/>
        </authorList>
    </citation>
    <scope>NUCLEOTIDE SEQUENCE</scope>
    <source>
        <strain evidence="2">NBC 00180</strain>
    </source>
</reference>
<evidence type="ECO:0000313" key="2">
    <source>
        <dbReference type="EMBL" id="WTP85723.1"/>
    </source>
</evidence>
<gene>
    <name evidence="2" type="ORF">OG477_10240</name>
</gene>
<name>A0AAU1HSG8_9ACTN</name>
<sequence length="215" mass="22112">MTLRVDVDFPSFGDHFSGVLEISGSDGRLSHAEAEKIQYARIAADAGRLPFPRESAASVQSSVRVFESTSEAIDFFISLTSDVHGGISADRERQLFDLLYSGEALVPSFNSPPSAWVPLRNAAEQASAIGIGVTWGGGNVPALLGAYIGGLFLVKFVTPIVAEAGNATAAGVGTKIRAAFGVAPPLSPQTPAEENADGPATPPETPAGGAQEGSS</sequence>
<dbReference type="EMBL" id="CP108140">
    <property type="protein sequence ID" value="WTP85723.1"/>
    <property type="molecule type" value="Genomic_DNA"/>
</dbReference>
<feature type="region of interest" description="Disordered" evidence="1">
    <location>
        <begin position="183"/>
        <end position="215"/>
    </location>
</feature>
<protein>
    <submittedName>
        <fullName evidence="2">Uncharacterized protein</fullName>
    </submittedName>
</protein>
<proteinExistence type="predicted"/>
<organism evidence="2">
    <name type="scientific">Streptomyces sp. NBC_00180</name>
    <dbReference type="NCBI Taxonomy" id="2903632"/>
    <lineage>
        <taxon>Bacteria</taxon>
        <taxon>Bacillati</taxon>
        <taxon>Actinomycetota</taxon>
        <taxon>Actinomycetes</taxon>
        <taxon>Kitasatosporales</taxon>
        <taxon>Streptomycetaceae</taxon>
        <taxon>Streptomyces</taxon>
    </lineage>
</organism>